<gene>
    <name evidence="10" type="primary">exuT_2</name>
    <name evidence="10" type="ORF">NCTC5047_03049</name>
</gene>
<accession>A0A377XHC5</accession>
<comment type="subcellular location">
    <subcellularLocation>
        <location evidence="1">Membrane</location>
        <topology evidence="1">Multi-pass membrane protein</topology>
    </subcellularLocation>
</comment>
<dbReference type="AlphaFoldDB" id="A0A377XHC5"/>
<feature type="transmembrane region" description="Helical" evidence="8">
    <location>
        <begin position="20"/>
        <end position="42"/>
    </location>
</feature>
<feature type="domain" description="Major facilitator superfamily (MFS) profile" evidence="9">
    <location>
        <begin position="1"/>
        <end position="199"/>
    </location>
</feature>
<dbReference type="Proteomes" id="UP000254340">
    <property type="component" value="Unassembled WGS sequence"/>
</dbReference>
<evidence type="ECO:0000313" key="11">
    <source>
        <dbReference type="Proteomes" id="UP000254340"/>
    </source>
</evidence>
<evidence type="ECO:0000256" key="8">
    <source>
        <dbReference type="SAM" id="Phobius"/>
    </source>
</evidence>
<dbReference type="InterPro" id="IPR050382">
    <property type="entry name" value="MFS_Na/Anion_cotransporter"/>
</dbReference>
<keyword evidence="5 8" id="KW-0472">Membrane</keyword>
<keyword evidence="3 8" id="KW-0812">Transmembrane</keyword>
<dbReference type="Pfam" id="PF07690">
    <property type="entry name" value="MFS_1"/>
    <property type="match status" value="1"/>
</dbReference>
<organism evidence="10 11">
    <name type="scientific">Klebsiella pneumoniae</name>
    <dbReference type="NCBI Taxonomy" id="573"/>
    <lineage>
        <taxon>Bacteria</taxon>
        <taxon>Pseudomonadati</taxon>
        <taxon>Pseudomonadota</taxon>
        <taxon>Gammaproteobacteria</taxon>
        <taxon>Enterobacterales</taxon>
        <taxon>Enterobacteriaceae</taxon>
        <taxon>Klebsiella/Raoultella group</taxon>
        <taxon>Klebsiella</taxon>
        <taxon>Klebsiella pneumoniae complex</taxon>
    </lineage>
</organism>
<name>A0A377XHC5_KLEPN</name>
<dbReference type="GO" id="GO:0016020">
    <property type="term" value="C:membrane"/>
    <property type="evidence" value="ECO:0007669"/>
    <property type="project" value="UniProtKB-SubCell"/>
</dbReference>
<evidence type="ECO:0000259" key="9">
    <source>
        <dbReference type="PROSITE" id="PS50850"/>
    </source>
</evidence>
<evidence type="ECO:0000256" key="6">
    <source>
        <dbReference type="ARBA" id="ARBA00038514"/>
    </source>
</evidence>
<keyword evidence="2" id="KW-1003">Cell membrane</keyword>
<dbReference type="InterPro" id="IPR036259">
    <property type="entry name" value="MFS_trans_sf"/>
</dbReference>
<feature type="compositionally biased region" description="Basic and acidic residues" evidence="7">
    <location>
        <begin position="213"/>
        <end position="222"/>
    </location>
</feature>
<dbReference type="PANTHER" id="PTHR11662:SF285">
    <property type="entry name" value="HEXURONATE TRANSPORTER"/>
    <property type="match status" value="1"/>
</dbReference>
<keyword evidence="4 8" id="KW-1133">Transmembrane helix</keyword>
<dbReference type="InterPro" id="IPR020846">
    <property type="entry name" value="MFS_dom"/>
</dbReference>
<dbReference type="SUPFAM" id="SSF103473">
    <property type="entry name" value="MFS general substrate transporter"/>
    <property type="match status" value="1"/>
</dbReference>
<evidence type="ECO:0000256" key="5">
    <source>
        <dbReference type="ARBA" id="ARBA00023136"/>
    </source>
</evidence>
<evidence type="ECO:0000256" key="2">
    <source>
        <dbReference type="ARBA" id="ARBA00022475"/>
    </source>
</evidence>
<sequence>MSPWQILRNRQFWGIALPRFLAEPAWGTFNAWIPLFMFKVYGFNLKEIAMFAWMPMLFADLGCIVGGYLPPLFQRWFGVNLIVSRKMVVTMGALLMIGPGMIGLFTSPYVAIALLCIGGFAHQALSGALITLSSDVFGRNEVATANGLTGMAAWLASTMFALVVGALADTIGFSPLFAVLAVFDLLGALVIWTVLKNKPADDDSTPLSSRKPGHAELDRMAR</sequence>
<evidence type="ECO:0000256" key="7">
    <source>
        <dbReference type="SAM" id="MobiDB-lite"/>
    </source>
</evidence>
<dbReference type="GO" id="GO:0015134">
    <property type="term" value="F:hexuronate transmembrane transporter activity"/>
    <property type="evidence" value="ECO:0007669"/>
    <property type="project" value="TreeGrafter"/>
</dbReference>
<evidence type="ECO:0000256" key="3">
    <source>
        <dbReference type="ARBA" id="ARBA00022692"/>
    </source>
</evidence>
<evidence type="ECO:0000256" key="4">
    <source>
        <dbReference type="ARBA" id="ARBA00022989"/>
    </source>
</evidence>
<dbReference type="PANTHER" id="PTHR11662">
    <property type="entry name" value="SOLUTE CARRIER FAMILY 17"/>
    <property type="match status" value="1"/>
</dbReference>
<protein>
    <submittedName>
        <fullName evidence="10">Hexuronate transporter</fullName>
    </submittedName>
</protein>
<dbReference type="Gene3D" id="1.20.1250.20">
    <property type="entry name" value="MFS general substrate transporter like domains"/>
    <property type="match status" value="1"/>
</dbReference>
<feature type="transmembrane region" description="Helical" evidence="8">
    <location>
        <begin position="173"/>
        <end position="195"/>
    </location>
</feature>
<feature type="transmembrane region" description="Helical" evidence="8">
    <location>
        <begin position="144"/>
        <end position="167"/>
    </location>
</feature>
<evidence type="ECO:0000313" key="10">
    <source>
        <dbReference type="EMBL" id="STT82108.1"/>
    </source>
</evidence>
<feature type="transmembrane region" description="Helical" evidence="8">
    <location>
        <begin position="48"/>
        <end position="69"/>
    </location>
</feature>
<dbReference type="InterPro" id="IPR011701">
    <property type="entry name" value="MFS"/>
</dbReference>
<evidence type="ECO:0000256" key="1">
    <source>
        <dbReference type="ARBA" id="ARBA00004141"/>
    </source>
</evidence>
<proteinExistence type="inferred from homology"/>
<feature type="region of interest" description="Disordered" evidence="7">
    <location>
        <begin position="200"/>
        <end position="222"/>
    </location>
</feature>
<comment type="similarity">
    <text evidence="6">Belongs to the major facilitator superfamily. Phthalate permease family.</text>
</comment>
<reference evidence="10 11" key="1">
    <citation type="submission" date="2018-06" db="EMBL/GenBank/DDBJ databases">
        <authorList>
            <consortium name="Pathogen Informatics"/>
            <person name="Doyle S."/>
        </authorList>
    </citation>
    <scope>NUCLEOTIDE SEQUENCE [LARGE SCALE GENOMIC DNA]</scope>
    <source>
        <strain evidence="10 11">NCTC5047</strain>
    </source>
</reference>
<dbReference type="EMBL" id="UGLH01000006">
    <property type="protein sequence ID" value="STT82108.1"/>
    <property type="molecule type" value="Genomic_DNA"/>
</dbReference>
<dbReference type="PROSITE" id="PS50850">
    <property type="entry name" value="MFS"/>
    <property type="match status" value="1"/>
</dbReference>